<dbReference type="Gene3D" id="3.40.50.300">
    <property type="entry name" value="P-loop containing nucleotide triphosphate hydrolases"/>
    <property type="match status" value="1"/>
</dbReference>
<reference evidence="5" key="1">
    <citation type="submission" date="2013-08" db="EMBL/GenBank/DDBJ databases">
        <authorList>
            <person name="Mendez C."/>
            <person name="Richter M."/>
            <person name="Ferrer M."/>
            <person name="Sanchez J."/>
        </authorList>
    </citation>
    <scope>NUCLEOTIDE SEQUENCE</scope>
</reference>
<dbReference type="GO" id="GO:0005525">
    <property type="term" value="F:GTP binding"/>
    <property type="evidence" value="ECO:0007669"/>
    <property type="project" value="UniProtKB-KW"/>
</dbReference>
<feature type="non-terminal residue" evidence="5">
    <location>
        <position position="62"/>
    </location>
</feature>
<protein>
    <recommendedName>
        <fullName evidence="6">GTPase</fullName>
    </recommendedName>
</protein>
<dbReference type="InterPro" id="IPR027417">
    <property type="entry name" value="P-loop_NTPase"/>
</dbReference>
<evidence type="ECO:0000256" key="2">
    <source>
        <dbReference type="ARBA" id="ARBA00022741"/>
    </source>
</evidence>
<reference evidence="5" key="2">
    <citation type="journal article" date="2014" name="ISME J.">
        <title>Microbial stratification in low pH oxic and suboxic macroscopic growths along an acid mine drainage.</title>
        <authorList>
            <person name="Mendez-Garcia C."/>
            <person name="Mesa V."/>
            <person name="Sprenger R.R."/>
            <person name="Richter M."/>
            <person name="Diez M.S."/>
            <person name="Solano J."/>
            <person name="Bargiela R."/>
            <person name="Golyshina O.V."/>
            <person name="Manteca A."/>
            <person name="Ramos J.L."/>
            <person name="Gallego J.R."/>
            <person name="Llorente I."/>
            <person name="Martins Dos Santos V.A."/>
            <person name="Jensen O.N."/>
            <person name="Pelaez A.I."/>
            <person name="Sanchez J."/>
            <person name="Ferrer M."/>
        </authorList>
    </citation>
    <scope>NUCLEOTIDE SEQUENCE</scope>
</reference>
<accession>T0ZKE7</accession>
<keyword evidence="4" id="KW-0342">GTP-binding</keyword>
<comment type="caution">
    <text evidence="5">The sequence shown here is derived from an EMBL/GenBank/DDBJ whole genome shotgun (WGS) entry which is preliminary data.</text>
</comment>
<proteinExistence type="inferred from homology"/>
<evidence type="ECO:0000313" key="5">
    <source>
        <dbReference type="EMBL" id="EQD44927.1"/>
    </source>
</evidence>
<evidence type="ECO:0000256" key="4">
    <source>
        <dbReference type="ARBA" id="ARBA00023134"/>
    </source>
</evidence>
<evidence type="ECO:0000256" key="3">
    <source>
        <dbReference type="ARBA" id="ARBA00022801"/>
    </source>
</evidence>
<keyword evidence="2" id="KW-0547">Nucleotide-binding</keyword>
<comment type="similarity">
    <text evidence="1">Belongs to the GPN-loop GTPase family.</text>
</comment>
<dbReference type="GO" id="GO:0016787">
    <property type="term" value="F:hydrolase activity"/>
    <property type="evidence" value="ECO:0007669"/>
    <property type="project" value="UniProtKB-KW"/>
</dbReference>
<organism evidence="5">
    <name type="scientific">mine drainage metagenome</name>
    <dbReference type="NCBI Taxonomy" id="410659"/>
    <lineage>
        <taxon>unclassified sequences</taxon>
        <taxon>metagenomes</taxon>
        <taxon>ecological metagenomes</taxon>
    </lineage>
</organism>
<dbReference type="AlphaFoldDB" id="T0ZKE7"/>
<dbReference type="InterPro" id="IPR004130">
    <property type="entry name" value="Gpn"/>
</dbReference>
<keyword evidence="3" id="KW-0378">Hydrolase</keyword>
<dbReference type="Pfam" id="PF03029">
    <property type="entry name" value="ATP_bind_1"/>
    <property type="match status" value="1"/>
</dbReference>
<gene>
    <name evidence="5" type="ORF">B1B_13295</name>
</gene>
<sequence length="62" mass="6789">MDEPGTIYFTGTAGAGKTTCVRAFSDWMRSAGYDTTVVNLDPGLEDASFEPDVDVREWVRLA</sequence>
<name>T0ZKE7_9ZZZZ</name>
<evidence type="ECO:0008006" key="6">
    <source>
        <dbReference type="Google" id="ProtNLM"/>
    </source>
</evidence>
<evidence type="ECO:0000256" key="1">
    <source>
        <dbReference type="ARBA" id="ARBA00005290"/>
    </source>
</evidence>
<dbReference type="EMBL" id="AUZY01008755">
    <property type="protein sequence ID" value="EQD44927.1"/>
    <property type="molecule type" value="Genomic_DNA"/>
</dbReference>
<dbReference type="SUPFAM" id="SSF52540">
    <property type="entry name" value="P-loop containing nucleoside triphosphate hydrolases"/>
    <property type="match status" value="1"/>
</dbReference>